<proteinExistence type="predicted"/>
<evidence type="ECO:0000313" key="2">
    <source>
        <dbReference type="Proteomes" id="UP000790347"/>
    </source>
</evidence>
<reference evidence="1" key="2">
    <citation type="journal article" date="2022" name="Res Sq">
        <title>Comparative Genomics Reveals Insights into the Divergent Evolution of Astigmatic Mites and Household Pest Adaptations.</title>
        <authorList>
            <person name="Xiong Q."/>
            <person name="Wan A.T.-Y."/>
            <person name="Liu X.-Y."/>
            <person name="Fung C.S.-H."/>
            <person name="Xiao X."/>
            <person name="Malainual N."/>
            <person name="Hou J."/>
            <person name="Wang L."/>
            <person name="Wang M."/>
            <person name="Yang K."/>
            <person name="Cui Y."/>
            <person name="Leung E."/>
            <person name="Nong W."/>
            <person name="Shin S.-K."/>
            <person name="Au S."/>
            <person name="Jeong K.Y."/>
            <person name="Chew F.T."/>
            <person name="Hui J."/>
            <person name="Leung T.F."/>
            <person name="Tungtrongchitr A."/>
            <person name="Zhong N."/>
            <person name="Liu Z."/>
            <person name="Tsui S."/>
        </authorList>
    </citation>
    <scope>NUCLEOTIDE SEQUENCE</scope>
    <source>
        <strain evidence="1">Derf</strain>
        <tissue evidence="1">Whole organism</tissue>
    </source>
</reference>
<dbReference type="EMBL" id="ASGP02000002">
    <property type="protein sequence ID" value="KAH9521383.1"/>
    <property type="molecule type" value="Genomic_DNA"/>
</dbReference>
<protein>
    <submittedName>
        <fullName evidence="1">Uncharacterized protein</fullName>
    </submittedName>
</protein>
<dbReference type="AlphaFoldDB" id="A0A922I532"/>
<comment type="caution">
    <text evidence="1">The sequence shown here is derived from an EMBL/GenBank/DDBJ whole genome shotgun (WGS) entry which is preliminary data.</text>
</comment>
<name>A0A922I532_DERFA</name>
<evidence type="ECO:0000313" key="1">
    <source>
        <dbReference type="EMBL" id="KAH9521383.1"/>
    </source>
</evidence>
<accession>A0A922I532</accession>
<gene>
    <name evidence="1" type="ORF">DERF_005047</name>
</gene>
<organism evidence="1 2">
    <name type="scientific">Dermatophagoides farinae</name>
    <name type="common">American house dust mite</name>
    <dbReference type="NCBI Taxonomy" id="6954"/>
    <lineage>
        <taxon>Eukaryota</taxon>
        <taxon>Metazoa</taxon>
        <taxon>Ecdysozoa</taxon>
        <taxon>Arthropoda</taxon>
        <taxon>Chelicerata</taxon>
        <taxon>Arachnida</taxon>
        <taxon>Acari</taxon>
        <taxon>Acariformes</taxon>
        <taxon>Sarcoptiformes</taxon>
        <taxon>Astigmata</taxon>
        <taxon>Psoroptidia</taxon>
        <taxon>Analgoidea</taxon>
        <taxon>Pyroglyphidae</taxon>
        <taxon>Dermatophagoidinae</taxon>
        <taxon>Dermatophagoides</taxon>
    </lineage>
</organism>
<sequence length="68" mass="7962">MIPGGPKVRARFQKPRHNPTEQFLDCMAQRSALANHEKQIEYNGSTYKGFDTMIRKKKTKNKIKEKKI</sequence>
<keyword evidence="2" id="KW-1185">Reference proteome</keyword>
<reference evidence="1" key="1">
    <citation type="submission" date="2013-05" db="EMBL/GenBank/DDBJ databases">
        <authorList>
            <person name="Yim A.K.Y."/>
            <person name="Chan T.F."/>
            <person name="Ji K.M."/>
            <person name="Liu X.Y."/>
            <person name="Zhou J.W."/>
            <person name="Li R.Q."/>
            <person name="Yang K.Y."/>
            <person name="Li J."/>
            <person name="Li M."/>
            <person name="Law P.T.W."/>
            <person name="Wu Y.L."/>
            <person name="Cai Z.L."/>
            <person name="Qin H."/>
            <person name="Bao Y."/>
            <person name="Leung R.K.K."/>
            <person name="Ng P.K.S."/>
            <person name="Zou J."/>
            <person name="Zhong X.J."/>
            <person name="Ran P.X."/>
            <person name="Zhong N.S."/>
            <person name="Liu Z.G."/>
            <person name="Tsui S.K.W."/>
        </authorList>
    </citation>
    <scope>NUCLEOTIDE SEQUENCE</scope>
    <source>
        <strain evidence="1">Derf</strain>
        <tissue evidence="1">Whole organism</tissue>
    </source>
</reference>
<dbReference type="Proteomes" id="UP000790347">
    <property type="component" value="Unassembled WGS sequence"/>
</dbReference>